<evidence type="ECO:0000313" key="3">
    <source>
        <dbReference type="WBParaSite" id="MBELARI_LOCUS14413"/>
    </source>
</evidence>
<proteinExistence type="predicted"/>
<evidence type="ECO:0000313" key="2">
    <source>
        <dbReference type="Proteomes" id="UP000887575"/>
    </source>
</evidence>
<name>A0AAF3EKA6_9BILA</name>
<keyword evidence="1" id="KW-1133">Transmembrane helix</keyword>
<dbReference type="WBParaSite" id="MBELARI_LOCUS14413">
    <property type="protein sequence ID" value="MBELARI_LOCUS14413"/>
    <property type="gene ID" value="MBELARI_LOCUS14413"/>
</dbReference>
<organism evidence="2 3">
    <name type="scientific">Mesorhabditis belari</name>
    <dbReference type="NCBI Taxonomy" id="2138241"/>
    <lineage>
        <taxon>Eukaryota</taxon>
        <taxon>Metazoa</taxon>
        <taxon>Ecdysozoa</taxon>
        <taxon>Nematoda</taxon>
        <taxon>Chromadorea</taxon>
        <taxon>Rhabditida</taxon>
        <taxon>Rhabditina</taxon>
        <taxon>Rhabditomorpha</taxon>
        <taxon>Rhabditoidea</taxon>
        <taxon>Rhabditidae</taxon>
        <taxon>Mesorhabditinae</taxon>
        <taxon>Mesorhabditis</taxon>
    </lineage>
</organism>
<protein>
    <submittedName>
        <fullName evidence="3">Uncharacterized protein</fullName>
    </submittedName>
</protein>
<keyword evidence="1" id="KW-0472">Membrane</keyword>
<feature type="transmembrane region" description="Helical" evidence="1">
    <location>
        <begin position="57"/>
        <end position="78"/>
    </location>
</feature>
<reference evidence="3" key="1">
    <citation type="submission" date="2024-02" db="UniProtKB">
        <authorList>
            <consortium name="WormBaseParasite"/>
        </authorList>
    </citation>
    <scope>IDENTIFICATION</scope>
</reference>
<dbReference type="Proteomes" id="UP000887575">
    <property type="component" value="Unassembled WGS sequence"/>
</dbReference>
<keyword evidence="1" id="KW-0812">Transmembrane</keyword>
<sequence length="176" mass="20274">MDSVARSIYSALLALAFYCMISEFIFKDEERSGSFFGVSFAQCSGLLKQSYIWGQRMFSSFGYISMFLQLTLTLNRFLALSFDGRYFHRVQQHERLQVLVPCLIGFVTKEWLEKLFGVRITLVAATISLDFMLIYKMLTNVYLLKKAMKRGLERASRRALVQRACSDTQSCSTSKK</sequence>
<evidence type="ECO:0000256" key="1">
    <source>
        <dbReference type="SAM" id="Phobius"/>
    </source>
</evidence>
<accession>A0AAF3EKA6</accession>
<feature type="transmembrane region" description="Helical" evidence="1">
    <location>
        <begin position="120"/>
        <end position="144"/>
    </location>
</feature>
<keyword evidence="2" id="KW-1185">Reference proteome</keyword>
<feature type="transmembrane region" description="Helical" evidence="1">
    <location>
        <begin position="6"/>
        <end position="26"/>
    </location>
</feature>
<dbReference type="AlphaFoldDB" id="A0AAF3EKA6"/>